<dbReference type="RefSeq" id="WP_187483542.1">
    <property type="nucleotide sequence ID" value="NZ_CP060695.1"/>
</dbReference>
<dbReference type="KEGG" id="ppec:H9W90_05980"/>
<gene>
    <name evidence="1" type="ORF">H9W90_05980</name>
</gene>
<protein>
    <submittedName>
        <fullName evidence="1">Cell envelope biogenesis protein OmpA</fullName>
    </submittedName>
</protein>
<sequence length="269" mass="30875">MKKPAADNKKDNRFELLRELLLEDDREKFEALSEEIIQKEKFSKKVSPLVDEKIEDLRENFPKYFGGTITETIKVQIRDSQDEVVEALYPIMGKLVKKAIVSEITKLSDSINKTVKEKFSIQEIIKRFFKGKKNDANVVLNEVFEATIEEVFIIEKDSGLLSGSYSRGNIADKDMVSGMLTAIKSFAEDAFSKEGQDLEDIKFETFQLSIQNFKSIYIATATSGVITREFKEGLSEKINNLAEIILRDRTYLSDEERLNTLIFQQLIEE</sequence>
<dbReference type="AlphaFoldDB" id="A0A7G9LDG7"/>
<reference evidence="1 2" key="1">
    <citation type="submission" date="2020-08" db="EMBL/GenBank/DDBJ databases">
        <title>Polaribacter sp. L12M9 isolated from gut of the Korean scallop.</title>
        <authorList>
            <person name="Jeong Y.S."/>
        </authorList>
    </citation>
    <scope>NUCLEOTIDE SEQUENCE [LARGE SCALE GENOMIC DNA]</scope>
    <source>
        <strain evidence="1 2">L12M9</strain>
    </source>
</reference>
<proteinExistence type="predicted"/>
<dbReference type="EMBL" id="CP060695">
    <property type="protein sequence ID" value="QNM86666.1"/>
    <property type="molecule type" value="Genomic_DNA"/>
</dbReference>
<keyword evidence="2" id="KW-1185">Reference proteome</keyword>
<accession>A0A7G9LDG7</accession>
<name>A0A7G9LDG7_9FLAO</name>
<organism evidence="1 2">
    <name type="scientific">Polaribacter pectinis</name>
    <dbReference type="NCBI Taxonomy" id="2738844"/>
    <lineage>
        <taxon>Bacteria</taxon>
        <taxon>Pseudomonadati</taxon>
        <taxon>Bacteroidota</taxon>
        <taxon>Flavobacteriia</taxon>
        <taxon>Flavobacteriales</taxon>
        <taxon>Flavobacteriaceae</taxon>
    </lineage>
</organism>
<dbReference type="Proteomes" id="UP000515808">
    <property type="component" value="Chromosome"/>
</dbReference>
<evidence type="ECO:0000313" key="1">
    <source>
        <dbReference type="EMBL" id="QNM86666.1"/>
    </source>
</evidence>
<evidence type="ECO:0000313" key="2">
    <source>
        <dbReference type="Proteomes" id="UP000515808"/>
    </source>
</evidence>